<evidence type="ECO:0000256" key="1">
    <source>
        <dbReference type="SAM" id="MobiDB-lite"/>
    </source>
</evidence>
<dbReference type="OrthoDB" id="429421at2759"/>
<proteinExistence type="predicted"/>
<dbReference type="EMBL" id="LSRX01001408">
    <property type="protein sequence ID" value="OLP80169.1"/>
    <property type="molecule type" value="Genomic_DNA"/>
</dbReference>
<dbReference type="Proteomes" id="UP000186817">
    <property type="component" value="Unassembled WGS sequence"/>
</dbReference>
<feature type="compositionally biased region" description="Basic and acidic residues" evidence="1">
    <location>
        <begin position="1"/>
        <end position="16"/>
    </location>
</feature>
<organism evidence="2 3">
    <name type="scientific">Symbiodinium microadriaticum</name>
    <name type="common">Dinoflagellate</name>
    <name type="synonym">Zooxanthella microadriatica</name>
    <dbReference type="NCBI Taxonomy" id="2951"/>
    <lineage>
        <taxon>Eukaryota</taxon>
        <taxon>Sar</taxon>
        <taxon>Alveolata</taxon>
        <taxon>Dinophyceae</taxon>
        <taxon>Suessiales</taxon>
        <taxon>Symbiodiniaceae</taxon>
        <taxon>Symbiodinium</taxon>
    </lineage>
</organism>
<gene>
    <name evidence="2" type="ORF">AK812_SmicGene39449</name>
</gene>
<feature type="region of interest" description="Disordered" evidence="1">
    <location>
        <begin position="1"/>
        <end position="23"/>
    </location>
</feature>
<evidence type="ECO:0000313" key="3">
    <source>
        <dbReference type="Proteomes" id="UP000186817"/>
    </source>
</evidence>
<protein>
    <submittedName>
        <fullName evidence="2">Uncharacterized protein</fullName>
    </submittedName>
</protein>
<sequence>MDKSAGLRRVPRERFRAPQTTQQELGWRQPLERGGLRFNYGLKHDEGIWQQVDIAPWPARSAHVAVTLPEGAKDSEEEQQKHGDVHKATWALCFLLEMSSFTVRISLSVLAGWCTRESHAVLMLGLGLGSHLTVS</sequence>
<reference evidence="2 3" key="1">
    <citation type="submission" date="2016-02" db="EMBL/GenBank/DDBJ databases">
        <title>Genome analysis of coral dinoflagellate symbionts highlights evolutionary adaptations to a symbiotic lifestyle.</title>
        <authorList>
            <person name="Aranda M."/>
            <person name="Li Y."/>
            <person name="Liew Y.J."/>
            <person name="Baumgarten S."/>
            <person name="Simakov O."/>
            <person name="Wilson M."/>
            <person name="Piel J."/>
            <person name="Ashoor H."/>
            <person name="Bougouffa S."/>
            <person name="Bajic V.B."/>
            <person name="Ryu T."/>
            <person name="Ravasi T."/>
            <person name="Bayer T."/>
            <person name="Micklem G."/>
            <person name="Kim H."/>
            <person name="Bhak J."/>
            <person name="Lajeunesse T.C."/>
            <person name="Voolstra C.R."/>
        </authorList>
    </citation>
    <scope>NUCLEOTIDE SEQUENCE [LARGE SCALE GENOMIC DNA]</scope>
    <source>
        <strain evidence="2 3">CCMP2467</strain>
    </source>
</reference>
<dbReference type="AlphaFoldDB" id="A0A1Q9CB66"/>
<name>A0A1Q9CB66_SYMMI</name>
<keyword evidence="3" id="KW-1185">Reference proteome</keyword>
<accession>A0A1Q9CB66</accession>
<comment type="caution">
    <text evidence="2">The sequence shown here is derived from an EMBL/GenBank/DDBJ whole genome shotgun (WGS) entry which is preliminary data.</text>
</comment>
<evidence type="ECO:0000313" key="2">
    <source>
        <dbReference type="EMBL" id="OLP80169.1"/>
    </source>
</evidence>